<dbReference type="CDD" id="cd11392">
    <property type="entry name" value="bHLH_ScPHO4_like"/>
    <property type="match status" value="1"/>
</dbReference>
<sequence length="650" mass="69573">MNNLSDTLQFEFQDFAGHQPQGLPQLIHQNDPEAMDHSGLENNNGGGMSHDTTMQEHMPSMTTAASHPAILGTSLGHEQSSDESLLELDAQIQYLQQQKQRRQQQQRQLQDQQLNFYVQNGVIPPTPNSIELHSGSSHFYPHTDPAQQAVFERYRMQMKEQEMAFTPLASPAVTPLEAHFNIPEYTVPGAYFSPLSSPALRAQNGQQSTVFDQRHSSTTNSPADMNMDSLSLPTSSGTLSKKTGKKPAAKPRAARAIRQSPIVKPKRTRKGSIATQALGDIIEPSSSQVTTRPKQPSSQSGPSTEESENGSISPEHLSDMGPPPVPTPGSASRSPFITAQKEDPRNQRGILGSPATPASLMRLPQSPQINQPLSNLSMDGDDQGMDGFLLPEAASSTRPQLSRLDTQSDGQVTPTMSSTGAKTPAPAPQTLPSPALTRPRAAVSASQSPQIDAMNGSNTISGGVRKASQSAGRSAKKRASSSVLASPALLPRISPSIKPLIPGSGSVSDDTASLLLASKSNYQNLLEGNHLPGVMYPSELSTNLTSKRTSHKIAEQGRRNRINLALQEIATLLPRSTKDSSGDKSGSGDAGETNETEANAKAGAQSANSKASTVEHAIEYIQQLKKDLADANKRAEEAEKRLNGTHEAKE</sequence>
<dbReference type="Proteomes" id="UP000254866">
    <property type="component" value="Unassembled WGS sequence"/>
</dbReference>
<dbReference type="STRING" id="2656787.A0A370TML6"/>
<feature type="compositionally biased region" description="Polar residues" evidence="2">
    <location>
        <begin position="365"/>
        <end position="377"/>
    </location>
</feature>
<dbReference type="SMART" id="SM00353">
    <property type="entry name" value="HLH"/>
    <property type="match status" value="1"/>
</dbReference>
<feature type="domain" description="BHLH" evidence="3">
    <location>
        <begin position="546"/>
        <end position="624"/>
    </location>
</feature>
<evidence type="ECO:0000256" key="1">
    <source>
        <dbReference type="SAM" id="Coils"/>
    </source>
</evidence>
<evidence type="ECO:0000256" key="2">
    <source>
        <dbReference type="SAM" id="MobiDB-lite"/>
    </source>
</evidence>
<keyword evidence="1" id="KW-0175">Coiled coil</keyword>
<dbReference type="Gene3D" id="4.10.280.10">
    <property type="entry name" value="Helix-loop-helix DNA-binding domain"/>
    <property type="match status" value="1"/>
</dbReference>
<evidence type="ECO:0000313" key="5">
    <source>
        <dbReference type="Proteomes" id="UP000254866"/>
    </source>
</evidence>
<feature type="region of interest" description="Disordered" evidence="2">
    <location>
        <begin position="203"/>
        <end position="484"/>
    </location>
</feature>
<reference evidence="4 5" key="1">
    <citation type="journal article" date="2018" name="IMA Fungus">
        <title>IMA Genome-F 9: Draft genome sequence of Annulohypoxylon stygium, Aspergillus mulundensis, Berkeleyomyces basicola (syn. Thielaviopsis basicola), Ceratocystis smalleyi, two Cercospora beticola strains, Coleophoma cylindrospora, Fusarium fracticaudum, Phialophora cf. hyalina, and Morchella septimelata.</title>
        <authorList>
            <person name="Wingfield B.D."/>
            <person name="Bills G.F."/>
            <person name="Dong Y."/>
            <person name="Huang W."/>
            <person name="Nel W.J."/>
            <person name="Swalarsk-Parry B.S."/>
            <person name="Vaghefi N."/>
            <person name="Wilken P.M."/>
            <person name="An Z."/>
            <person name="de Beer Z.W."/>
            <person name="De Vos L."/>
            <person name="Chen L."/>
            <person name="Duong T.A."/>
            <person name="Gao Y."/>
            <person name="Hammerbacher A."/>
            <person name="Kikkert J.R."/>
            <person name="Li Y."/>
            <person name="Li H."/>
            <person name="Li K."/>
            <person name="Li Q."/>
            <person name="Liu X."/>
            <person name="Ma X."/>
            <person name="Naidoo K."/>
            <person name="Pethybridge S.J."/>
            <person name="Sun J."/>
            <person name="Steenkamp E.T."/>
            <person name="van der Nest M.A."/>
            <person name="van Wyk S."/>
            <person name="Wingfield M.J."/>
            <person name="Xiong C."/>
            <person name="Yue Q."/>
            <person name="Zhang X."/>
        </authorList>
    </citation>
    <scope>NUCLEOTIDE SEQUENCE [LARGE SCALE GENOMIC DNA]</scope>
    <source>
        <strain evidence="4 5">BP 5553</strain>
    </source>
</reference>
<feature type="compositionally biased region" description="Basic and acidic residues" evidence="2">
    <location>
        <begin position="30"/>
        <end position="39"/>
    </location>
</feature>
<feature type="compositionally biased region" description="Polar residues" evidence="2">
    <location>
        <begin position="284"/>
        <end position="312"/>
    </location>
</feature>
<evidence type="ECO:0000259" key="3">
    <source>
        <dbReference type="PROSITE" id="PS50888"/>
    </source>
</evidence>
<protein>
    <submittedName>
        <fullName evidence="4">HLH, helix-loop-helix DNA-binding protein</fullName>
    </submittedName>
</protein>
<feature type="coiled-coil region" evidence="1">
    <location>
        <begin position="85"/>
        <end position="115"/>
    </location>
</feature>
<gene>
    <name evidence="4" type="ORF">BP5553_06109</name>
</gene>
<dbReference type="OrthoDB" id="5344169at2759"/>
<dbReference type="GeneID" id="43598958"/>
<feature type="coiled-coil region" evidence="1">
    <location>
        <begin position="614"/>
        <end position="648"/>
    </location>
</feature>
<dbReference type="InterPro" id="IPR036638">
    <property type="entry name" value="HLH_DNA-bd_sf"/>
</dbReference>
<proteinExistence type="predicted"/>
<dbReference type="Pfam" id="PF00010">
    <property type="entry name" value="HLH"/>
    <property type="match status" value="1"/>
</dbReference>
<dbReference type="RefSeq" id="XP_031869413.1">
    <property type="nucleotide sequence ID" value="XM_032014732.1"/>
</dbReference>
<dbReference type="InterPro" id="IPR011598">
    <property type="entry name" value="bHLH_dom"/>
</dbReference>
<feature type="compositionally biased region" description="Low complexity" evidence="2">
    <location>
        <begin position="229"/>
        <end position="241"/>
    </location>
</feature>
<dbReference type="SUPFAM" id="SSF47459">
    <property type="entry name" value="HLH, helix-loop-helix DNA-binding domain"/>
    <property type="match status" value="1"/>
</dbReference>
<feature type="compositionally biased region" description="Polar residues" evidence="2">
    <location>
        <begin position="444"/>
        <end position="461"/>
    </location>
</feature>
<keyword evidence="4" id="KW-0238">DNA-binding</keyword>
<dbReference type="GO" id="GO:0046983">
    <property type="term" value="F:protein dimerization activity"/>
    <property type="evidence" value="ECO:0007669"/>
    <property type="project" value="InterPro"/>
</dbReference>
<name>A0A370TML6_9HELO</name>
<organism evidence="4 5">
    <name type="scientific">Venustampulla echinocandica</name>
    <dbReference type="NCBI Taxonomy" id="2656787"/>
    <lineage>
        <taxon>Eukaryota</taxon>
        <taxon>Fungi</taxon>
        <taxon>Dikarya</taxon>
        <taxon>Ascomycota</taxon>
        <taxon>Pezizomycotina</taxon>
        <taxon>Leotiomycetes</taxon>
        <taxon>Helotiales</taxon>
        <taxon>Pleuroascaceae</taxon>
        <taxon>Venustampulla</taxon>
    </lineage>
</organism>
<comment type="caution">
    <text evidence="4">The sequence shown here is derived from an EMBL/GenBank/DDBJ whole genome shotgun (WGS) entry which is preliminary data.</text>
</comment>
<feature type="compositionally biased region" description="Polar residues" evidence="2">
    <location>
        <begin position="203"/>
        <end position="223"/>
    </location>
</feature>
<keyword evidence="5" id="KW-1185">Reference proteome</keyword>
<accession>A0A370TML6</accession>
<feature type="compositionally biased region" description="Polar residues" evidence="2">
    <location>
        <begin position="394"/>
        <end position="421"/>
    </location>
</feature>
<feature type="region of interest" description="Disordered" evidence="2">
    <location>
        <begin position="573"/>
        <end position="614"/>
    </location>
</feature>
<evidence type="ECO:0000313" key="4">
    <source>
        <dbReference type="EMBL" id="RDL36757.1"/>
    </source>
</evidence>
<dbReference type="PROSITE" id="PS50888">
    <property type="entry name" value="BHLH"/>
    <property type="match status" value="1"/>
</dbReference>
<feature type="region of interest" description="Disordered" evidence="2">
    <location>
        <begin position="20"/>
        <end position="54"/>
    </location>
</feature>
<dbReference type="GO" id="GO:0003677">
    <property type="term" value="F:DNA binding"/>
    <property type="evidence" value="ECO:0007669"/>
    <property type="project" value="UniProtKB-KW"/>
</dbReference>
<dbReference type="AlphaFoldDB" id="A0A370TML6"/>
<dbReference type="EMBL" id="NPIC01000004">
    <property type="protein sequence ID" value="RDL36757.1"/>
    <property type="molecule type" value="Genomic_DNA"/>
</dbReference>
<feature type="compositionally biased region" description="Basic residues" evidence="2">
    <location>
        <begin position="242"/>
        <end position="255"/>
    </location>
</feature>